<evidence type="ECO:0000313" key="3">
    <source>
        <dbReference type="Proteomes" id="UP000813385"/>
    </source>
</evidence>
<proteinExistence type="predicted"/>
<accession>A0A8K0TPA8</accession>
<reference evidence="2" key="1">
    <citation type="journal article" date="2021" name="Nat. Commun.">
        <title>Genetic determinants of endophytism in the Arabidopsis root mycobiome.</title>
        <authorList>
            <person name="Mesny F."/>
            <person name="Miyauchi S."/>
            <person name="Thiergart T."/>
            <person name="Pickel B."/>
            <person name="Atanasova L."/>
            <person name="Karlsson M."/>
            <person name="Huettel B."/>
            <person name="Barry K.W."/>
            <person name="Haridas S."/>
            <person name="Chen C."/>
            <person name="Bauer D."/>
            <person name="Andreopoulos W."/>
            <person name="Pangilinan J."/>
            <person name="LaButti K."/>
            <person name="Riley R."/>
            <person name="Lipzen A."/>
            <person name="Clum A."/>
            <person name="Drula E."/>
            <person name="Henrissat B."/>
            <person name="Kohler A."/>
            <person name="Grigoriev I.V."/>
            <person name="Martin F.M."/>
            <person name="Hacquard S."/>
        </authorList>
    </citation>
    <scope>NUCLEOTIDE SEQUENCE</scope>
    <source>
        <strain evidence="2">MPI-CAGE-AT-0016</strain>
    </source>
</reference>
<dbReference type="AlphaFoldDB" id="A0A8K0TPA8"/>
<dbReference type="Proteomes" id="UP000813385">
    <property type="component" value="Unassembled WGS sequence"/>
</dbReference>
<gene>
    <name evidence="2" type="ORF">B0T11DRAFT_15120</name>
</gene>
<feature type="region of interest" description="Disordered" evidence="1">
    <location>
        <begin position="1"/>
        <end position="30"/>
    </location>
</feature>
<protein>
    <submittedName>
        <fullName evidence="2">Uncharacterized protein</fullName>
    </submittedName>
</protein>
<sequence>MPSITEEHLRALPPGKKRRRDDGDNGHGALQVQHADFGFHNDGHFASQQQQQHQMRAFEKVPFAALDHVNRKIIPLPTAKRQRYDGSDDENCRSSLHQNTFQSNSPRLRKQSRSPFHAQSPPASPTRPAQPVRVNTGSLLDPCHICRRKPTKKSDLDSYAECQGCKARTCFVCLRECQGWFPDHLQRQTAARGEDSEGDIDIAEQEALSRSFHMADADDTDVRQEPDHTTGDTSWTSAGEHRTVVCSQCCIERGAEGDVVCLGCLSRSKEM</sequence>
<name>A0A8K0TPA8_9PEZI</name>
<organism evidence="2 3">
    <name type="scientific">Plectosphaerella cucumerina</name>
    <dbReference type="NCBI Taxonomy" id="40658"/>
    <lineage>
        <taxon>Eukaryota</taxon>
        <taxon>Fungi</taxon>
        <taxon>Dikarya</taxon>
        <taxon>Ascomycota</taxon>
        <taxon>Pezizomycotina</taxon>
        <taxon>Sordariomycetes</taxon>
        <taxon>Hypocreomycetidae</taxon>
        <taxon>Glomerellales</taxon>
        <taxon>Plectosphaerellaceae</taxon>
        <taxon>Plectosphaerella</taxon>
    </lineage>
</organism>
<feature type="compositionally biased region" description="Basic and acidic residues" evidence="1">
    <location>
        <begin position="82"/>
        <end position="92"/>
    </location>
</feature>
<dbReference type="EMBL" id="JAGPXD010000001">
    <property type="protein sequence ID" value="KAH7375938.1"/>
    <property type="molecule type" value="Genomic_DNA"/>
</dbReference>
<evidence type="ECO:0000313" key="2">
    <source>
        <dbReference type="EMBL" id="KAH7375938.1"/>
    </source>
</evidence>
<feature type="compositionally biased region" description="Polar residues" evidence="1">
    <location>
        <begin position="93"/>
        <end position="106"/>
    </location>
</feature>
<comment type="caution">
    <text evidence="2">The sequence shown here is derived from an EMBL/GenBank/DDBJ whole genome shotgun (WGS) entry which is preliminary data.</text>
</comment>
<keyword evidence="3" id="KW-1185">Reference proteome</keyword>
<feature type="region of interest" description="Disordered" evidence="1">
    <location>
        <begin position="77"/>
        <end position="134"/>
    </location>
</feature>
<feature type="compositionally biased region" description="Basic and acidic residues" evidence="1">
    <location>
        <begin position="1"/>
        <end position="10"/>
    </location>
</feature>
<dbReference type="OrthoDB" id="5377226at2759"/>
<evidence type="ECO:0000256" key="1">
    <source>
        <dbReference type="SAM" id="MobiDB-lite"/>
    </source>
</evidence>